<gene>
    <name evidence="1" type="ORF">UFOPK3472_01551</name>
</gene>
<dbReference type="InterPro" id="IPR029068">
    <property type="entry name" value="Glyas_Bleomycin-R_OHBP_Dase"/>
</dbReference>
<proteinExistence type="predicted"/>
<evidence type="ECO:0000313" key="1">
    <source>
        <dbReference type="EMBL" id="CAB4887403.1"/>
    </source>
</evidence>
<organism evidence="1">
    <name type="scientific">freshwater metagenome</name>
    <dbReference type="NCBI Taxonomy" id="449393"/>
    <lineage>
        <taxon>unclassified sequences</taxon>
        <taxon>metagenomes</taxon>
        <taxon>ecological metagenomes</taxon>
    </lineage>
</organism>
<dbReference type="EMBL" id="CAFBLX010000087">
    <property type="protein sequence ID" value="CAB4887403.1"/>
    <property type="molecule type" value="Genomic_DNA"/>
</dbReference>
<accession>A0A6J7F7T4</accession>
<protein>
    <submittedName>
        <fullName evidence="1">Unannotated protein</fullName>
    </submittedName>
</protein>
<reference evidence="1" key="1">
    <citation type="submission" date="2020-05" db="EMBL/GenBank/DDBJ databases">
        <authorList>
            <person name="Chiriac C."/>
            <person name="Salcher M."/>
            <person name="Ghai R."/>
            <person name="Kavagutti S V."/>
        </authorList>
    </citation>
    <scope>NUCLEOTIDE SEQUENCE</scope>
</reference>
<name>A0A6J7F7T4_9ZZZZ</name>
<dbReference type="Gene3D" id="3.10.180.10">
    <property type="entry name" value="2,3-Dihydroxybiphenyl 1,2-Dioxygenase, domain 1"/>
    <property type="match status" value="1"/>
</dbReference>
<sequence>MRPGMGSSSSLPNRRAYYPACDMDVSVAGRAAAWMQVFLDGDRAGHTWANLTVDHIDAHFTQLTGSRLAVGDITDAINGVRLAPVTDTGGNVITPDQWFSTGVLTRMQHT</sequence>
<dbReference type="AlphaFoldDB" id="A0A6J7F7T4"/>